<evidence type="ECO:0000256" key="2">
    <source>
        <dbReference type="ARBA" id="ARBA00023125"/>
    </source>
</evidence>
<protein>
    <submittedName>
        <fullName evidence="5">Transcriptional regulator MarR family protein</fullName>
    </submittedName>
</protein>
<dbReference type="PRINTS" id="PR00598">
    <property type="entry name" value="HTHMARR"/>
</dbReference>
<keyword evidence="2" id="KW-0238">DNA-binding</keyword>
<accession>A0A2W0CBF5</accession>
<dbReference type="Proteomes" id="UP000247459">
    <property type="component" value="Unassembled WGS sequence"/>
</dbReference>
<sequence>MNISSNDYPDEEAADTFYLLTTTSRILKFEFDKRLASLDLPIPLSGARLRLLMEVWKAEHIRMNELAAVMDLKPRTITDFVNALEENGLIQRTVDPTDRRATILSLTDKAKPHIRTIRSISEEISEKLMAKLTVEQRRQMREMLHVLVE</sequence>
<gene>
    <name evidence="5" type="ORF">PIL02S_06682</name>
</gene>
<dbReference type="GO" id="GO:0003700">
    <property type="term" value="F:DNA-binding transcription factor activity"/>
    <property type="evidence" value="ECO:0007669"/>
    <property type="project" value="InterPro"/>
</dbReference>
<evidence type="ECO:0000256" key="1">
    <source>
        <dbReference type="ARBA" id="ARBA00023015"/>
    </source>
</evidence>
<organism evidence="5 6">
    <name type="scientific">Paenibacillus illinoisensis</name>
    <dbReference type="NCBI Taxonomy" id="59845"/>
    <lineage>
        <taxon>Bacteria</taxon>
        <taxon>Bacillati</taxon>
        <taxon>Bacillota</taxon>
        <taxon>Bacilli</taxon>
        <taxon>Bacillales</taxon>
        <taxon>Paenibacillaceae</taxon>
        <taxon>Paenibacillus</taxon>
    </lineage>
</organism>
<dbReference type="Pfam" id="PF01047">
    <property type="entry name" value="MarR"/>
    <property type="match status" value="1"/>
</dbReference>
<dbReference type="PANTHER" id="PTHR42756:SF1">
    <property type="entry name" value="TRANSCRIPTIONAL REPRESSOR OF EMRAB OPERON"/>
    <property type="match status" value="1"/>
</dbReference>
<keyword evidence="3" id="KW-0804">Transcription</keyword>
<evidence type="ECO:0000313" key="6">
    <source>
        <dbReference type="Proteomes" id="UP000247459"/>
    </source>
</evidence>
<dbReference type="InterPro" id="IPR036390">
    <property type="entry name" value="WH_DNA-bd_sf"/>
</dbReference>
<dbReference type="InterPro" id="IPR000835">
    <property type="entry name" value="HTH_MarR-typ"/>
</dbReference>
<proteinExistence type="predicted"/>
<evidence type="ECO:0000259" key="4">
    <source>
        <dbReference type="PROSITE" id="PS50995"/>
    </source>
</evidence>
<dbReference type="PANTHER" id="PTHR42756">
    <property type="entry name" value="TRANSCRIPTIONAL REGULATOR, MARR"/>
    <property type="match status" value="1"/>
</dbReference>
<evidence type="ECO:0000256" key="3">
    <source>
        <dbReference type="ARBA" id="ARBA00023163"/>
    </source>
</evidence>
<dbReference type="InterPro" id="IPR036388">
    <property type="entry name" value="WH-like_DNA-bd_sf"/>
</dbReference>
<dbReference type="Gene3D" id="1.10.10.10">
    <property type="entry name" value="Winged helix-like DNA-binding domain superfamily/Winged helix DNA-binding domain"/>
    <property type="match status" value="1"/>
</dbReference>
<dbReference type="GO" id="GO:0003677">
    <property type="term" value="F:DNA binding"/>
    <property type="evidence" value="ECO:0007669"/>
    <property type="project" value="UniProtKB-KW"/>
</dbReference>
<reference evidence="5 6" key="1">
    <citation type="submission" date="2018-01" db="EMBL/GenBank/DDBJ databases">
        <title>Genome sequence of the PGP bacterium Paenibacillus illinoisensis E3.</title>
        <authorList>
            <person name="Rolli E."/>
            <person name="Marasco R."/>
            <person name="Bessem C."/>
            <person name="Michoud G."/>
            <person name="Gaiarsa S."/>
            <person name="Borin S."/>
            <person name="Daffonchio D."/>
        </authorList>
    </citation>
    <scope>NUCLEOTIDE SEQUENCE [LARGE SCALE GENOMIC DNA]</scope>
    <source>
        <strain evidence="5 6">E3</strain>
    </source>
</reference>
<dbReference type="AlphaFoldDB" id="A0A2W0CBF5"/>
<name>A0A2W0CBF5_9BACL</name>
<feature type="domain" description="HTH marR-type" evidence="4">
    <location>
        <begin position="13"/>
        <end position="149"/>
    </location>
</feature>
<keyword evidence="1" id="KW-0805">Transcription regulation</keyword>
<dbReference type="RefSeq" id="WP_110822955.1">
    <property type="nucleotide sequence ID" value="NZ_PRLG01000039.1"/>
</dbReference>
<dbReference type="EMBL" id="PRLG01000039">
    <property type="protein sequence ID" value="PYY25088.1"/>
    <property type="molecule type" value="Genomic_DNA"/>
</dbReference>
<comment type="caution">
    <text evidence="5">The sequence shown here is derived from an EMBL/GenBank/DDBJ whole genome shotgun (WGS) entry which is preliminary data.</text>
</comment>
<dbReference type="PROSITE" id="PS50995">
    <property type="entry name" value="HTH_MARR_2"/>
    <property type="match status" value="1"/>
</dbReference>
<evidence type="ECO:0000313" key="5">
    <source>
        <dbReference type="EMBL" id="PYY25088.1"/>
    </source>
</evidence>
<dbReference type="SUPFAM" id="SSF46785">
    <property type="entry name" value="Winged helix' DNA-binding domain"/>
    <property type="match status" value="1"/>
</dbReference>
<dbReference type="OrthoDB" id="9799747at2"/>
<dbReference type="SMART" id="SM00347">
    <property type="entry name" value="HTH_MARR"/>
    <property type="match status" value="1"/>
</dbReference>